<protein>
    <recommendedName>
        <fullName evidence="3">HEAT repeat domain-containing protein</fullName>
    </recommendedName>
</protein>
<dbReference type="AlphaFoldDB" id="A0A7W4UZ44"/>
<evidence type="ECO:0000313" key="1">
    <source>
        <dbReference type="EMBL" id="MBB2968388.1"/>
    </source>
</evidence>
<evidence type="ECO:0008006" key="3">
    <source>
        <dbReference type="Google" id="ProtNLM"/>
    </source>
</evidence>
<sequence>MTAPDASALAALWATALAGEPAGLERALGENSRLPGPRADLELAARLADTAGATPAADRDAALALLDGWLADPPRFAADLPEPHREYVAACAALAAGALGEVPLLTRAAGDDRWRVRELAATGMQRILDRDWTGGLHEVRVWLRGDDAPAARALPARAAVAAVAEPRLLKQAPHGAEACAVVGDAIDLLLAVPADQRRESDVRVLRQALGYAVSVVAAAAPDEGIPLLERLATAADADARWIARENLKKARLTALGARLDVAREASALTT</sequence>
<evidence type="ECO:0000313" key="2">
    <source>
        <dbReference type="Proteomes" id="UP000538196"/>
    </source>
</evidence>
<comment type="caution">
    <text evidence="1">The sequence shown here is derived from an EMBL/GenBank/DDBJ whole genome shotgun (WGS) entry which is preliminary data.</text>
</comment>
<gene>
    <name evidence="1" type="ORF">FHX33_003158</name>
</gene>
<dbReference type="RefSeq" id="WP_183428699.1">
    <property type="nucleotide sequence ID" value="NZ_JACHVP010000003.1"/>
</dbReference>
<keyword evidence="2" id="KW-1185">Reference proteome</keyword>
<reference evidence="1 2" key="1">
    <citation type="submission" date="2020-08" db="EMBL/GenBank/DDBJ databases">
        <title>Sequencing the genomes of 1000 actinobacteria strains.</title>
        <authorList>
            <person name="Klenk H.-P."/>
        </authorList>
    </citation>
    <scope>NUCLEOTIDE SEQUENCE [LARGE SCALE GENOMIC DNA]</scope>
    <source>
        <strain evidence="1 2">DSM 20146</strain>
    </source>
</reference>
<dbReference type="EMBL" id="JACHVP010000003">
    <property type="protein sequence ID" value="MBB2968388.1"/>
    <property type="molecule type" value="Genomic_DNA"/>
</dbReference>
<proteinExistence type="predicted"/>
<organism evidence="1 2">
    <name type="scientific">Leifsonia aquatica</name>
    <name type="common">Corynebacterium aquaticum</name>
    <dbReference type="NCBI Taxonomy" id="144185"/>
    <lineage>
        <taxon>Bacteria</taxon>
        <taxon>Bacillati</taxon>
        <taxon>Actinomycetota</taxon>
        <taxon>Actinomycetes</taxon>
        <taxon>Micrococcales</taxon>
        <taxon>Microbacteriaceae</taxon>
        <taxon>Leifsonia</taxon>
    </lineage>
</organism>
<name>A0A7W4UZ44_LEIAQ</name>
<dbReference type="Proteomes" id="UP000538196">
    <property type="component" value="Unassembled WGS sequence"/>
</dbReference>
<accession>A0A7W4UZ44</accession>